<dbReference type="Gene3D" id="2.70.98.30">
    <property type="entry name" value="Golgi alpha-mannosidase II, domain 4"/>
    <property type="match status" value="1"/>
</dbReference>
<evidence type="ECO:0000256" key="2">
    <source>
        <dbReference type="ARBA" id="ARBA00022723"/>
    </source>
</evidence>
<dbReference type="GO" id="GO:0006491">
    <property type="term" value="P:N-glycan processing"/>
    <property type="evidence" value="ECO:0007669"/>
    <property type="project" value="TreeGrafter"/>
</dbReference>
<keyword evidence="5" id="KW-1015">Disulfide bond</keyword>
<comment type="similarity">
    <text evidence="1 9">Belongs to the glycosyl hydrolase 38 family.</text>
</comment>
<dbReference type="Pfam" id="PF07748">
    <property type="entry name" value="Glyco_hydro_38C"/>
    <property type="match status" value="1"/>
</dbReference>
<evidence type="ECO:0000256" key="4">
    <source>
        <dbReference type="ARBA" id="ARBA00022833"/>
    </source>
</evidence>
<dbReference type="SUPFAM" id="SSF74650">
    <property type="entry name" value="Galactose mutarotase-like"/>
    <property type="match status" value="1"/>
</dbReference>
<dbReference type="SUPFAM" id="SSF88688">
    <property type="entry name" value="Families 57/38 glycoside transferase middle domain"/>
    <property type="match status" value="1"/>
</dbReference>
<dbReference type="GO" id="GO:0030246">
    <property type="term" value="F:carbohydrate binding"/>
    <property type="evidence" value="ECO:0007669"/>
    <property type="project" value="InterPro"/>
</dbReference>
<reference evidence="11" key="1">
    <citation type="journal article" date="2019" name="bioRxiv">
        <title>The Genome of the Zebra Mussel, Dreissena polymorpha: A Resource for Invasive Species Research.</title>
        <authorList>
            <person name="McCartney M.A."/>
            <person name="Auch B."/>
            <person name="Kono T."/>
            <person name="Mallez S."/>
            <person name="Zhang Y."/>
            <person name="Obille A."/>
            <person name="Becker A."/>
            <person name="Abrahante J.E."/>
            <person name="Garbe J."/>
            <person name="Badalamenti J.P."/>
            <person name="Herman A."/>
            <person name="Mangelson H."/>
            <person name="Liachko I."/>
            <person name="Sullivan S."/>
            <person name="Sone E.D."/>
            <person name="Koren S."/>
            <person name="Silverstein K.A.T."/>
            <person name="Beckman K.B."/>
            <person name="Gohl D.M."/>
        </authorList>
    </citation>
    <scope>NUCLEOTIDE SEQUENCE</scope>
    <source>
        <strain evidence="11">Duluth1</strain>
        <tissue evidence="11">Whole animal</tissue>
    </source>
</reference>
<dbReference type="AlphaFoldDB" id="A0A9D4R6C7"/>
<dbReference type="GO" id="GO:0006013">
    <property type="term" value="P:mannose metabolic process"/>
    <property type="evidence" value="ECO:0007669"/>
    <property type="project" value="InterPro"/>
</dbReference>
<comment type="cofactor">
    <cofactor evidence="9">
        <name>Zn(2+)</name>
        <dbReference type="ChEBI" id="CHEBI:29105"/>
    </cofactor>
    <text evidence="9">Binds 1 zinc ion per subunit.</text>
</comment>
<keyword evidence="4 9" id="KW-0862">Zinc</keyword>
<dbReference type="InterPro" id="IPR011682">
    <property type="entry name" value="Glyco_hydro_38_C"/>
</dbReference>
<dbReference type="Pfam" id="PF01074">
    <property type="entry name" value="Glyco_hydro_38N"/>
    <property type="match status" value="1"/>
</dbReference>
<dbReference type="EMBL" id="JAIWYP010000003">
    <property type="protein sequence ID" value="KAH3856771.1"/>
    <property type="molecule type" value="Genomic_DNA"/>
</dbReference>
<evidence type="ECO:0000256" key="3">
    <source>
        <dbReference type="ARBA" id="ARBA00022801"/>
    </source>
</evidence>
<dbReference type="Proteomes" id="UP000828390">
    <property type="component" value="Unassembled WGS sequence"/>
</dbReference>
<keyword evidence="2 9" id="KW-0479">Metal-binding</keyword>
<keyword evidence="12" id="KW-1185">Reference proteome</keyword>
<feature type="signal peptide" evidence="9">
    <location>
        <begin position="1"/>
        <end position="20"/>
    </location>
</feature>
<dbReference type="GO" id="GO:0004572">
    <property type="term" value="F:mannosyl-oligosaccharide 1,3-1,6-alpha-mannosidase activity"/>
    <property type="evidence" value="ECO:0007669"/>
    <property type="project" value="UniProtKB-EC"/>
</dbReference>
<evidence type="ECO:0000256" key="8">
    <source>
        <dbReference type="ARBA" id="ARBA00093232"/>
    </source>
</evidence>
<dbReference type="InterPro" id="IPR013780">
    <property type="entry name" value="Glyco_hydro_b"/>
</dbReference>
<dbReference type="EC" id="3.2.1.-" evidence="9"/>
<evidence type="ECO:0000256" key="1">
    <source>
        <dbReference type="ARBA" id="ARBA00009792"/>
    </source>
</evidence>
<dbReference type="FunFam" id="3.20.110.10:FF:000010">
    <property type="entry name" value="Alpha-mannosidase"/>
    <property type="match status" value="1"/>
</dbReference>
<accession>A0A9D4R6C7</accession>
<dbReference type="Gene3D" id="1.20.1270.50">
    <property type="entry name" value="Glycoside hydrolase family 38, central domain"/>
    <property type="match status" value="1"/>
</dbReference>
<dbReference type="GO" id="GO:0000139">
    <property type="term" value="C:Golgi membrane"/>
    <property type="evidence" value="ECO:0007669"/>
    <property type="project" value="TreeGrafter"/>
</dbReference>
<dbReference type="GO" id="GO:0046872">
    <property type="term" value="F:metal ion binding"/>
    <property type="evidence" value="ECO:0007669"/>
    <property type="project" value="UniProtKB-KW"/>
</dbReference>
<evidence type="ECO:0000256" key="6">
    <source>
        <dbReference type="ARBA" id="ARBA00023295"/>
    </source>
</evidence>
<organism evidence="11 12">
    <name type="scientific">Dreissena polymorpha</name>
    <name type="common">Zebra mussel</name>
    <name type="synonym">Mytilus polymorpha</name>
    <dbReference type="NCBI Taxonomy" id="45954"/>
    <lineage>
        <taxon>Eukaryota</taxon>
        <taxon>Metazoa</taxon>
        <taxon>Spiralia</taxon>
        <taxon>Lophotrochozoa</taxon>
        <taxon>Mollusca</taxon>
        <taxon>Bivalvia</taxon>
        <taxon>Autobranchia</taxon>
        <taxon>Heteroconchia</taxon>
        <taxon>Euheterodonta</taxon>
        <taxon>Imparidentia</taxon>
        <taxon>Neoheterodontei</taxon>
        <taxon>Myida</taxon>
        <taxon>Dreissenoidea</taxon>
        <taxon>Dreissenidae</taxon>
        <taxon>Dreissena</taxon>
    </lineage>
</organism>
<dbReference type="SMART" id="SM00872">
    <property type="entry name" value="Alpha-mann_mid"/>
    <property type="match status" value="1"/>
</dbReference>
<evidence type="ECO:0000256" key="7">
    <source>
        <dbReference type="ARBA" id="ARBA00059516"/>
    </source>
</evidence>
<dbReference type="PANTHER" id="PTHR11607">
    <property type="entry name" value="ALPHA-MANNOSIDASE"/>
    <property type="match status" value="1"/>
</dbReference>
<dbReference type="InterPro" id="IPR028995">
    <property type="entry name" value="Glyco_hydro_57/38_cen_sf"/>
</dbReference>
<dbReference type="PANTHER" id="PTHR11607:SF3">
    <property type="entry name" value="LYSOSOMAL ALPHA-MANNOSIDASE"/>
    <property type="match status" value="1"/>
</dbReference>
<dbReference type="InterPro" id="IPR037094">
    <property type="entry name" value="Glyco_hydro_38_cen_sf"/>
</dbReference>
<keyword evidence="9" id="KW-0732">Signal</keyword>
<keyword evidence="6 9" id="KW-0326">Glycosidase</keyword>
<dbReference type="Gene3D" id="3.20.110.10">
    <property type="entry name" value="Glycoside hydrolase 38, N terminal domain"/>
    <property type="match status" value="1"/>
</dbReference>
<dbReference type="InterPro" id="IPR011330">
    <property type="entry name" value="Glyco_hydro/deAcase_b/a-brl"/>
</dbReference>
<evidence type="ECO:0000313" key="11">
    <source>
        <dbReference type="EMBL" id="KAH3856771.1"/>
    </source>
</evidence>
<comment type="function">
    <text evidence="7">Catalyzes the first committed step in the biosynthesis of complex N-glycans. It controls conversion of high mannose to complex N-glycans; the final hydrolytic step in the N-glycan maturation pathway.</text>
</comment>
<gene>
    <name evidence="11" type="ORF">DPMN_099365</name>
</gene>
<evidence type="ECO:0000256" key="5">
    <source>
        <dbReference type="ARBA" id="ARBA00023157"/>
    </source>
</evidence>
<dbReference type="InterPro" id="IPR015341">
    <property type="entry name" value="Glyco_hydro_38_cen"/>
</dbReference>
<reference evidence="11" key="2">
    <citation type="submission" date="2020-11" db="EMBL/GenBank/DDBJ databases">
        <authorList>
            <person name="McCartney M.A."/>
            <person name="Auch B."/>
            <person name="Kono T."/>
            <person name="Mallez S."/>
            <person name="Becker A."/>
            <person name="Gohl D.M."/>
            <person name="Silverstein K.A.T."/>
            <person name="Koren S."/>
            <person name="Bechman K.B."/>
            <person name="Herman A."/>
            <person name="Abrahante J.E."/>
            <person name="Garbe J."/>
        </authorList>
    </citation>
    <scope>NUCLEOTIDE SEQUENCE</scope>
    <source>
        <strain evidence="11">Duluth1</strain>
        <tissue evidence="11">Whole animal</tissue>
    </source>
</reference>
<dbReference type="InterPro" id="IPR050843">
    <property type="entry name" value="Glycosyl_Hydrlase_38"/>
</dbReference>
<keyword evidence="3 9" id="KW-0378">Hydrolase</keyword>
<dbReference type="Gene3D" id="2.60.40.1180">
    <property type="entry name" value="Golgi alpha-mannosidase II"/>
    <property type="match status" value="1"/>
</dbReference>
<evidence type="ECO:0000313" key="12">
    <source>
        <dbReference type="Proteomes" id="UP000828390"/>
    </source>
</evidence>
<dbReference type="FunFam" id="1.20.1270.50:FF:000001">
    <property type="entry name" value="Alpha-mannosidase"/>
    <property type="match status" value="1"/>
</dbReference>
<protein>
    <recommendedName>
        <fullName evidence="9">Alpha-mannosidase</fullName>
        <ecNumber evidence="9">3.2.1.-</ecNumber>
    </recommendedName>
</protein>
<dbReference type="InterPro" id="IPR011013">
    <property type="entry name" value="Gal_mutarotase_sf_dom"/>
</dbReference>
<dbReference type="SUPFAM" id="SSF88713">
    <property type="entry name" value="Glycoside hydrolase/deacetylase"/>
    <property type="match status" value="1"/>
</dbReference>
<comment type="catalytic activity">
    <reaction evidence="8">
        <text>N(4)-{beta-D-GlcNAc-(1-&gt;2)-alpha-D-Man-(1-&gt;3)-[alpha-D-Man-(1-&gt;3)-[alpha-D-Man-(1-&gt;6)]-alpha-D-Man-(1-&gt;6)]-beta-D-Man-(1-&gt;4)-beta-D-GlcNAc-(1-&gt;4)-beta-D-GlcNAc}-L-asparaginyl-[protein] + 2 H2O = 2 alpha-D-mannopyranose + an N(4)-{beta-D-GlcNAc-(1-&gt;2)-alpha-D-Man-(1-&gt;3)-[alpha-D-Man-(1-&gt;6)]-beta-D-Man-(1-&gt;4)-beta-D-GlcNAc-(1-&gt;4)-beta-D-GlcNAc}-L-asparaginyl-[protein]</text>
        <dbReference type="Rhea" id="RHEA:56052"/>
        <dbReference type="Rhea" id="RHEA-COMP:14368"/>
        <dbReference type="Rhea" id="RHEA-COMP:14369"/>
        <dbReference type="ChEBI" id="CHEBI:15377"/>
        <dbReference type="ChEBI" id="CHEBI:28729"/>
        <dbReference type="ChEBI" id="CHEBI:60615"/>
        <dbReference type="ChEBI" id="CHEBI:60625"/>
        <dbReference type="EC" id="3.2.1.114"/>
    </reaction>
</comment>
<proteinExistence type="inferred from homology"/>
<evidence type="ECO:0000259" key="10">
    <source>
        <dbReference type="SMART" id="SM00872"/>
    </source>
</evidence>
<evidence type="ECO:0000256" key="9">
    <source>
        <dbReference type="RuleBase" id="RU361199"/>
    </source>
</evidence>
<dbReference type="InterPro" id="IPR000602">
    <property type="entry name" value="Glyco_hydro_38_N"/>
</dbReference>
<dbReference type="InterPro" id="IPR027291">
    <property type="entry name" value="Glyco_hydro_38_N_sf"/>
</dbReference>
<feature type="domain" description="Glycoside hydrolase family 38 central" evidence="10">
    <location>
        <begin position="435"/>
        <end position="521"/>
    </location>
</feature>
<comment type="caution">
    <text evidence="11">The sequence shown here is derived from an EMBL/GenBank/DDBJ whole genome shotgun (WGS) entry which is preliminary data.</text>
</comment>
<name>A0A9D4R6C7_DREPO</name>
<feature type="chain" id="PRO_5039752248" description="Alpha-mannosidase" evidence="9">
    <location>
        <begin position="21"/>
        <end position="1066"/>
    </location>
</feature>
<sequence>MLSSATILSVLYVLLVYSQGSVHAPNGHPSLRLRRHTFLSEQDAEKNVPKLCKDNGNNLNKMADNGTIFTIDLPAITNYNVYSNKQYSLPHPKVGNVSDSKLNVIIVPHSHVDAGWLRTVEEYYMYHVKGILNNMVVKLTKYKEMKFVWAETVFLSMWWNNLDDDVKHKVRRLIERGQLEIALGGWVMSDEASTHYVSVIDQLMEGHQWVIENLHTKPVNSWAIDPFGHSATMPYLWKQAGMENMVIQRVHQAIKATLAAQTALEFQWRQMWDMEGKTDILCHVMPYIYYGIQHTCGPNNQVCAMYDYGQPKSIFEQSTGRLVTDENIEKQAKYLYDQYRMKAGLFEYGTVLVPLGDDFRFDTSEEWDLHYENYMKIMDYINSKPEWNMNVQFGTLSTYFDLVRNNEMQRVLMNETAEFPVLKGDFFPYSDLDSEYWTGYYSTRPFQKQLSRDLEASLRAGDILSTLAIHQCKRYNLEFESYLETMSQLLEVRRSLGLFLHHDAITGTAKPEVVQDYENKLLHAFNVSQSVIAQATQNLLTMCNNDSPVIISAHNVRRDAHTPPTQFTTIVTKSGTKVIFVNPVAQERSEFIRLRVDSANLDIRNSQDLNIPFQINPVFKSTTKIQTSEFEVVFLIDMSPFSIETYTLYKVEAPVLCYWSSIETYGIENFQIPKNLNFQLKNSLTFKSSYKIENENFEARFEENGMLTGLFDRVRSKSIDIGVEFLSYTSQASGAYLFYPSGEAKPIHESTRPHVRLIKGPFLEQIEVVYKHLSHSLSLFDTPTAQGQGLHVYNELNMLSADLTNQEVIMRVTSEVKNEHGEFYTDENGYQLIQRKTRPNTRVETNYYPVTTMALIEDSALRLTVHTRQSHGVASLKGGWLEFMLDRNVDRDDNRGLGEGVTDNRPTASHFILQIEHRQGTSQYQQKFTYPSLTSHIINDHLQQPVQKLFTTIRNNAFQFSFRPMRHSLPCDHSVVSLKTLVTSNLVNNGSSIILHRKGYSCDFPLRGIQCPTDLETVSFHTLFPDIPMTDIRETTLTHLHVRSSLPLNSSIRLQPMEIKSFVVTL</sequence>
<dbReference type="Pfam" id="PF09261">
    <property type="entry name" value="Alpha-mann_mid"/>
    <property type="match status" value="1"/>
</dbReference>